<sequence>MSIFMSKFNKSVKLGGNEILCKLKILVDQKDSLSLREGNDSSWYAKHKNLTCLRNHWCINCGGVVKFLKWPRRSGCVRTKEALG</sequence>
<dbReference type="Proteomes" id="UP000596661">
    <property type="component" value="Chromosome 7"/>
</dbReference>
<accession>A0A803Q4J6</accession>
<reference evidence="1" key="1">
    <citation type="submission" date="2018-11" db="EMBL/GenBank/DDBJ databases">
        <authorList>
            <person name="Grassa J C."/>
        </authorList>
    </citation>
    <scope>NUCLEOTIDE SEQUENCE [LARGE SCALE GENOMIC DNA]</scope>
</reference>
<evidence type="ECO:0000313" key="2">
    <source>
        <dbReference type="Proteomes" id="UP000596661"/>
    </source>
</evidence>
<dbReference type="EMBL" id="UZAU01000632">
    <property type="status" value="NOT_ANNOTATED_CDS"/>
    <property type="molecule type" value="Genomic_DNA"/>
</dbReference>
<name>A0A803Q4J6_CANSA</name>
<organism evidence="1 2">
    <name type="scientific">Cannabis sativa</name>
    <name type="common">Hemp</name>
    <name type="synonym">Marijuana</name>
    <dbReference type="NCBI Taxonomy" id="3483"/>
    <lineage>
        <taxon>Eukaryota</taxon>
        <taxon>Viridiplantae</taxon>
        <taxon>Streptophyta</taxon>
        <taxon>Embryophyta</taxon>
        <taxon>Tracheophyta</taxon>
        <taxon>Spermatophyta</taxon>
        <taxon>Magnoliopsida</taxon>
        <taxon>eudicotyledons</taxon>
        <taxon>Gunneridae</taxon>
        <taxon>Pentapetalae</taxon>
        <taxon>rosids</taxon>
        <taxon>fabids</taxon>
        <taxon>Rosales</taxon>
        <taxon>Cannabaceae</taxon>
        <taxon>Cannabis</taxon>
    </lineage>
</organism>
<proteinExistence type="predicted"/>
<dbReference type="AlphaFoldDB" id="A0A803Q4J6"/>
<keyword evidence="2" id="KW-1185">Reference proteome</keyword>
<dbReference type="EnsemblPlants" id="evm.model.07.275">
    <property type="protein sequence ID" value="cds.evm.model.07.275"/>
    <property type="gene ID" value="evm.TU.07.275"/>
</dbReference>
<reference evidence="1" key="2">
    <citation type="submission" date="2021-03" db="UniProtKB">
        <authorList>
            <consortium name="EnsemblPlants"/>
        </authorList>
    </citation>
    <scope>IDENTIFICATION</scope>
</reference>
<evidence type="ECO:0000313" key="1">
    <source>
        <dbReference type="EnsemblPlants" id="cds.evm.model.07.275"/>
    </source>
</evidence>
<protein>
    <submittedName>
        <fullName evidence="1">Uncharacterized protein</fullName>
    </submittedName>
</protein>
<dbReference type="Gramene" id="evm.model.07.275">
    <property type="protein sequence ID" value="cds.evm.model.07.275"/>
    <property type="gene ID" value="evm.TU.07.275"/>
</dbReference>